<evidence type="ECO:0000256" key="3">
    <source>
        <dbReference type="ARBA" id="ARBA00022516"/>
    </source>
</evidence>
<comment type="similarity">
    <text evidence="2 11">Belongs to the diacylglycerol acyltransferase family.</text>
</comment>
<keyword evidence="10" id="KW-0012">Acyltransferase</keyword>
<dbReference type="WBParaSite" id="L893_g4792.t1">
    <property type="protein sequence ID" value="L893_g4792.t1"/>
    <property type="gene ID" value="L893_g4792"/>
</dbReference>
<keyword evidence="12" id="KW-1185">Reference proteome</keyword>
<evidence type="ECO:0000256" key="9">
    <source>
        <dbReference type="ARBA" id="ARBA00023136"/>
    </source>
</evidence>
<dbReference type="CDD" id="cd07987">
    <property type="entry name" value="LPLAT_MGAT-like"/>
    <property type="match status" value="1"/>
</dbReference>
<evidence type="ECO:0000256" key="6">
    <source>
        <dbReference type="ARBA" id="ARBA00022824"/>
    </source>
</evidence>
<evidence type="ECO:0000256" key="4">
    <source>
        <dbReference type="ARBA" id="ARBA00022679"/>
    </source>
</evidence>
<comment type="subcellular location">
    <subcellularLocation>
        <location evidence="1 11">Endoplasmic reticulum membrane</location>
        <topology evidence="1 11">Multi-pass membrane protein</topology>
    </subcellularLocation>
</comment>
<dbReference type="InterPro" id="IPR007130">
    <property type="entry name" value="DAGAT"/>
</dbReference>
<evidence type="ECO:0000256" key="11">
    <source>
        <dbReference type="RuleBase" id="RU367023"/>
    </source>
</evidence>
<evidence type="ECO:0000256" key="1">
    <source>
        <dbReference type="ARBA" id="ARBA00004477"/>
    </source>
</evidence>
<proteinExistence type="inferred from homology"/>
<dbReference type="GO" id="GO:0019432">
    <property type="term" value="P:triglyceride biosynthetic process"/>
    <property type="evidence" value="ECO:0007669"/>
    <property type="project" value="TreeGrafter"/>
</dbReference>
<evidence type="ECO:0000256" key="10">
    <source>
        <dbReference type="ARBA" id="ARBA00023315"/>
    </source>
</evidence>
<dbReference type="GO" id="GO:0005789">
    <property type="term" value="C:endoplasmic reticulum membrane"/>
    <property type="evidence" value="ECO:0007669"/>
    <property type="project" value="UniProtKB-SubCell"/>
</dbReference>
<keyword evidence="9 11" id="KW-0472">Membrane</keyword>
<evidence type="ECO:0000256" key="7">
    <source>
        <dbReference type="ARBA" id="ARBA00022989"/>
    </source>
</evidence>
<reference evidence="13" key="1">
    <citation type="submission" date="2016-11" db="UniProtKB">
        <authorList>
            <consortium name="WormBaseParasite"/>
        </authorList>
    </citation>
    <scope>IDENTIFICATION</scope>
</reference>
<keyword evidence="5 11" id="KW-0812">Transmembrane</keyword>
<accession>A0A1I8AE39</accession>
<evidence type="ECO:0000256" key="2">
    <source>
        <dbReference type="ARBA" id="ARBA00005420"/>
    </source>
</evidence>
<keyword evidence="7 11" id="KW-1133">Transmembrane helix</keyword>
<dbReference type="Proteomes" id="UP000095287">
    <property type="component" value="Unplaced"/>
</dbReference>
<organism evidence="12 13">
    <name type="scientific">Steinernema glaseri</name>
    <dbReference type="NCBI Taxonomy" id="37863"/>
    <lineage>
        <taxon>Eukaryota</taxon>
        <taxon>Metazoa</taxon>
        <taxon>Ecdysozoa</taxon>
        <taxon>Nematoda</taxon>
        <taxon>Chromadorea</taxon>
        <taxon>Rhabditida</taxon>
        <taxon>Tylenchina</taxon>
        <taxon>Panagrolaimomorpha</taxon>
        <taxon>Strongyloidoidea</taxon>
        <taxon>Steinernematidae</taxon>
        <taxon>Steinernema</taxon>
    </lineage>
</organism>
<evidence type="ECO:0000313" key="13">
    <source>
        <dbReference type="WBParaSite" id="L893_g4792.t1"/>
    </source>
</evidence>
<dbReference type="PANTHER" id="PTHR12317:SF71">
    <property type="entry name" value="ACYLTRANSFERASE"/>
    <property type="match status" value="1"/>
</dbReference>
<protein>
    <recommendedName>
        <fullName evidence="11">Acyltransferase</fullName>
        <ecNumber evidence="11">2.3.1.-</ecNumber>
    </recommendedName>
</protein>
<dbReference type="Pfam" id="PF03982">
    <property type="entry name" value="DAGAT"/>
    <property type="match status" value="1"/>
</dbReference>
<name>A0A1I8AE39_9BILA</name>
<sequence length="335" mass="38004">MHKPATSSPVTRFCELLFVAFFHFIFVTYPVFIYPIVFYLLFTPLAPLVIAYFIWFWYDLKQPAKGSRIVPWVRRLWIYKYFAGYFSLQLVKTADLDPSRNYILGSHPHGLFSCGAIGNIALDVNNFSELFPGMERYLVTLTGQFHFPLRREYMMALGCVESSHKSIEYLLSNPEKKGQMVAIVLGGAEEVLDAHCGKYDLNLKSRRGFCHYALKYGADLVPVFHFGENDLFIQCPNPRGSPLRKLQSVIKKKMGICAPPVSGASLFPGRSSGPLPMRKPITTVVGAPVRVEQKDDPSDEDVTELHEKYCAALTELFEKHKKAYGVPDEVKLNIF</sequence>
<keyword evidence="4 11" id="KW-0808">Transferase</keyword>
<dbReference type="PANTHER" id="PTHR12317">
    <property type="entry name" value="DIACYLGLYCEROL O-ACYLTRANSFERASE"/>
    <property type="match status" value="1"/>
</dbReference>
<feature type="transmembrane region" description="Helical" evidence="11">
    <location>
        <begin position="12"/>
        <end position="32"/>
    </location>
</feature>
<dbReference type="AlphaFoldDB" id="A0A1I8AE39"/>
<evidence type="ECO:0000313" key="12">
    <source>
        <dbReference type="Proteomes" id="UP000095287"/>
    </source>
</evidence>
<dbReference type="EC" id="2.3.1.-" evidence="11"/>
<keyword evidence="8" id="KW-0443">Lipid metabolism</keyword>
<keyword evidence="3" id="KW-0444">Lipid biosynthesis</keyword>
<evidence type="ECO:0000256" key="5">
    <source>
        <dbReference type="ARBA" id="ARBA00022692"/>
    </source>
</evidence>
<dbReference type="GO" id="GO:0004144">
    <property type="term" value="F:diacylglycerol O-acyltransferase activity"/>
    <property type="evidence" value="ECO:0007669"/>
    <property type="project" value="TreeGrafter"/>
</dbReference>
<keyword evidence="6 11" id="KW-0256">Endoplasmic reticulum</keyword>
<evidence type="ECO:0000256" key="8">
    <source>
        <dbReference type="ARBA" id="ARBA00023098"/>
    </source>
</evidence>
<feature type="transmembrane region" description="Helical" evidence="11">
    <location>
        <begin position="38"/>
        <end position="58"/>
    </location>
</feature>